<dbReference type="Gene3D" id="1.25.40.180">
    <property type="match status" value="2"/>
</dbReference>
<feature type="compositionally biased region" description="Polar residues" evidence="6">
    <location>
        <begin position="474"/>
        <end position="487"/>
    </location>
</feature>
<dbReference type="OrthoDB" id="514777at2759"/>
<feature type="region of interest" description="Disordered" evidence="6">
    <location>
        <begin position="1500"/>
        <end position="1625"/>
    </location>
</feature>
<dbReference type="Pfam" id="PF02854">
    <property type="entry name" value="MIF4G"/>
    <property type="match status" value="1"/>
</dbReference>
<feature type="compositionally biased region" description="Polar residues" evidence="6">
    <location>
        <begin position="69"/>
        <end position="81"/>
    </location>
</feature>
<feature type="domain" description="MI" evidence="7">
    <location>
        <begin position="1646"/>
        <end position="1770"/>
    </location>
</feature>
<feature type="compositionally biased region" description="Basic and acidic residues" evidence="6">
    <location>
        <begin position="1046"/>
        <end position="1060"/>
    </location>
</feature>
<feature type="compositionally biased region" description="Polar residues" evidence="6">
    <location>
        <begin position="752"/>
        <end position="770"/>
    </location>
</feature>
<proteinExistence type="inferred from homology"/>
<comment type="similarity">
    <text evidence="1">Belongs to the eukaryotic initiation factor 4G family.</text>
</comment>
<accession>A0A7J7KYN9</accession>
<dbReference type="GO" id="GO:0003729">
    <property type="term" value="F:mRNA binding"/>
    <property type="evidence" value="ECO:0007669"/>
    <property type="project" value="TreeGrafter"/>
</dbReference>
<name>A0A7J7KYN9_9MAGN</name>
<feature type="compositionally biased region" description="Basic and acidic residues" evidence="6">
    <location>
        <begin position="1594"/>
        <end position="1613"/>
    </location>
</feature>
<keyword evidence="2" id="KW-0396">Initiation factor</keyword>
<feature type="compositionally biased region" description="Polar residues" evidence="6">
    <location>
        <begin position="21"/>
        <end position="30"/>
    </location>
</feature>
<feature type="compositionally biased region" description="Polar residues" evidence="6">
    <location>
        <begin position="656"/>
        <end position="684"/>
    </location>
</feature>
<dbReference type="SUPFAM" id="SSF48371">
    <property type="entry name" value="ARM repeat"/>
    <property type="match status" value="2"/>
</dbReference>
<dbReference type="PROSITE" id="PS51366">
    <property type="entry name" value="MI"/>
    <property type="match status" value="1"/>
</dbReference>
<dbReference type="Proteomes" id="UP000541444">
    <property type="component" value="Unassembled WGS sequence"/>
</dbReference>
<feature type="compositionally biased region" description="Gly residues" evidence="6">
    <location>
        <begin position="1080"/>
        <end position="1095"/>
    </location>
</feature>
<evidence type="ECO:0000313" key="8">
    <source>
        <dbReference type="EMBL" id="KAF6135486.1"/>
    </source>
</evidence>
<keyword evidence="3" id="KW-0810">Translation regulation</keyword>
<feature type="compositionally biased region" description="Low complexity" evidence="6">
    <location>
        <begin position="83"/>
        <end position="106"/>
    </location>
</feature>
<feature type="region of interest" description="Disordered" evidence="6">
    <location>
        <begin position="653"/>
        <end position="723"/>
    </location>
</feature>
<keyword evidence="4" id="KW-0648">Protein biosynthesis</keyword>
<feature type="compositionally biased region" description="Basic and acidic residues" evidence="6">
    <location>
        <begin position="590"/>
        <end position="615"/>
    </location>
</feature>
<dbReference type="PANTHER" id="PTHR23253">
    <property type="entry name" value="EUKARYOTIC TRANSLATION INITIATION FACTOR 4 GAMMA"/>
    <property type="match status" value="1"/>
</dbReference>
<feature type="region of interest" description="Disordered" evidence="6">
    <location>
        <begin position="150"/>
        <end position="173"/>
    </location>
</feature>
<evidence type="ECO:0000256" key="2">
    <source>
        <dbReference type="ARBA" id="ARBA00022540"/>
    </source>
</evidence>
<feature type="compositionally biased region" description="Gly residues" evidence="6">
    <location>
        <begin position="33"/>
        <end position="42"/>
    </location>
</feature>
<feature type="compositionally biased region" description="Basic and acidic residues" evidence="6">
    <location>
        <begin position="872"/>
        <end position="890"/>
    </location>
</feature>
<dbReference type="GO" id="GO:0006417">
    <property type="term" value="P:regulation of translation"/>
    <property type="evidence" value="ECO:0007669"/>
    <property type="project" value="UniProtKB-KW"/>
</dbReference>
<feature type="compositionally biased region" description="Basic and acidic residues" evidence="6">
    <location>
        <begin position="938"/>
        <end position="955"/>
    </location>
</feature>
<evidence type="ECO:0000256" key="4">
    <source>
        <dbReference type="ARBA" id="ARBA00022917"/>
    </source>
</evidence>
<feature type="region of interest" description="Disordered" evidence="6">
    <location>
        <begin position="735"/>
        <end position="896"/>
    </location>
</feature>
<dbReference type="EMBL" id="JACGCM010002784">
    <property type="protein sequence ID" value="KAF6135486.1"/>
    <property type="molecule type" value="Genomic_DNA"/>
</dbReference>
<feature type="compositionally biased region" description="Polar residues" evidence="6">
    <location>
        <begin position="710"/>
        <end position="721"/>
    </location>
</feature>
<dbReference type="PANTHER" id="PTHR23253:SF9">
    <property type="entry name" value="EUKARYOTIC TRANSLATION INITIATION FACTOR 4 GAMMA 2"/>
    <property type="match status" value="1"/>
</dbReference>
<evidence type="ECO:0000256" key="6">
    <source>
        <dbReference type="SAM" id="MobiDB-lite"/>
    </source>
</evidence>
<organism evidence="8 9">
    <name type="scientific">Kingdonia uniflora</name>
    <dbReference type="NCBI Taxonomy" id="39325"/>
    <lineage>
        <taxon>Eukaryota</taxon>
        <taxon>Viridiplantae</taxon>
        <taxon>Streptophyta</taxon>
        <taxon>Embryophyta</taxon>
        <taxon>Tracheophyta</taxon>
        <taxon>Spermatophyta</taxon>
        <taxon>Magnoliopsida</taxon>
        <taxon>Ranunculales</taxon>
        <taxon>Circaeasteraceae</taxon>
        <taxon>Kingdonia</taxon>
    </lineage>
</organism>
<feature type="region of interest" description="Disordered" evidence="6">
    <location>
        <begin position="917"/>
        <end position="983"/>
    </location>
</feature>
<feature type="compositionally biased region" description="Basic and acidic residues" evidence="6">
    <location>
        <begin position="1405"/>
        <end position="1425"/>
    </location>
</feature>
<feature type="compositionally biased region" description="Polar residues" evidence="6">
    <location>
        <begin position="1453"/>
        <end position="1466"/>
    </location>
</feature>
<sequence>MSFNQSKADKSESHLRKPARSGSSGNQRVFSGNNGGGKGGGSSAAPPPSSANRNYKKTGNGQAGPNRVTVASSNSTIQNGAHPQPSLPGAPAAAAPRTTRALPKAPTSAVKASDAIAPAAPPKGDMSNAFSLQFGSINAGVMNEVQIPARTSSAPPNLDEQKQDQARHSSFRPASMLPIASTSKQQQPMKDVGNINQSNIIESHSPPQAKRDLHVTPSTAQKPAVLPVTGMSMANPFLPQVSVSFGGPKPQISSQGVPPASLQKQMPLPLPVGSTSQVQQQVFVPSLQSHPLQSQGMMPQGQGLSFAPQIPHSMPPQMGSMIGIPPQYQQQQAGTFVGTPRKPTVKITHPDTHEELRLNKRTDTYLDGGSSGSRSHPNVTPQSQPIPYNPHYYSMQHGSYNSPPMFFPPPTTNIPLTGPQMTTGSQGSRYNYPVAHVSQNISFMNPSATNPSPIINTGVPMAGMAEPSKDARSLENSSQVTVKPSFSTVGERVGSPLVTVSSPVVSKGESPKISSPPKEAISFHPQKGSEIGPGSSVEPSKSVSEPLSLLDTTKQSMAGSVTISQLPPPSNASSSVASSEESGPVGTNSEGRRETSRRSDSFKDPQKMHGKKDMRQSQLLHQEDTSGSSISSSLKMLREVDSQSENIEALLASAGVDSSTSISNSLSRDLECSPTSTKEGNSDASKGEGISAPSGEPLSEYAGALEGVDQISSKSRSSPLESQLKLEIIEPAGLEKINLSSLESSETKGQTETDSSVKVTIADQVSFSSESHLEIKEGSVGGSSLVDKEADNLATSPSSDSIDAESAPSTFVHENMPSTAGNSEDVHVKPGMPLQDPDPVQTMVSFKGAPEFEGKGTEAGSDGLGSISVSVSKDKHTSEPNRAKSNEIAKGKKRKDILKAADAAGPTFDLYTAYKDPAEKQETAIPSEVRDSSTNIDVTEKDVESKEDGNSKAEPDDWEDAADVSTPNLKTSIHPDEDGSGGTCKKYSRDFLLTFSEQCIILPVAFEIPTDIAESLISDQVNNAHADPNQYPNSGRSVDRTGGGLRPERRGSGMIDDGKWSKSPGSFGPGRDSRQESFHGGAGVGGFRPGQGGNHGVLRNPRGQSSGQYAGGILSGPMVSQGVAMQRNSPDADRWLRATGAQKGGLIPSPQTPLQVMHKAERKYEVGKVSDEEQAKQRLLKGVLNKLTPQNFMKLFEQVKEVNIDNTVTLTGVISQIFDKALMEPTFCEMYANFCFHLSGALPDFSEDNEKITFKRLLLNKCQEEFERGVREQEEANRVDDGGEIKCSAEEREEKKTKARRRMLGNIRLIGELYKKKMLTERIMHECIKKLLGQFQNPDEEDIEALCKLMSTIGEMIDHQKAREHMDAYFDMMFKLSNNMTLSSRVRFMLKDSIDLRKNKWQQRRKVEGPKKIDEVHRDAAHERQVQASRLARGPSISSSARRGPPSLDFSPRASSMMSSPNSQMGSGLRGLPTHGRGGYAMAQDVRMDERHPYENRMLSVPLSQRPSDDDSITLGPQGGLARGMSIRGQPPMHGAPLVDMSSSSGESRRIVAGSNGFRSASDRGFNSPREEVGPRYTSDKLSSVPAYDQLNSQERRTQYGNRDLRSSDRPMDRSVATSPATRTQGSSIVLPPALVASEKVWSEEHLRDMSIAAIREFYSTKDEGEVALCIRELNFPTFYPSMISLWVTDSFERKDMERDLLAKLLVNLIKSQDSLLNQVQLIKGFESVLATLEDAVNDAPKAAEFLGQILAKVIIENVVPLRDIGRLVHEGGEEPGRLLEVGLASEVLGSILEIIKLEKGETVLNEIRTSSNLQVKIFRPPKPVKWRKLDAFI</sequence>
<evidence type="ECO:0000256" key="3">
    <source>
        <dbReference type="ARBA" id="ARBA00022845"/>
    </source>
</evidence>
<dbReference type="InterPro" id="IPR003891">
    <property type="entry name" value="Initiation_fac_eIF4g_MI"/>
</dbReference>
<evidence type="ECO:0000256" key="5">
    <source>
        <dbReference type="ARBA" id="ARBA00067320"/>
    </source>
</evidence>
<dbReference type="SMART" id="SM00543">
    <property type="entry name" value="MIF4G"/>
    <property type="match status" value="1"/>
</dbReference>
<feature type="compositionally biased region" description="Low complexity" evidence="6">
    <location>
        <begin position="532"/>
        <end position="545"/>
    </location>
</feature>
<dbReference type="Pfam" id="PF02847">
    <property type="entry name" value="MA3"/>
    <property type="match status" value="1"/>
</dbReference>
<dbReference type="SMART" id="SM00544">
    <property type="entry name" value="MA3"/>
    <property type="match status" value="1"/>
</dbReference>
<feature type="region of interest" description="Disordered" evidence="6">
    <location>
        <begin position="1023"/>
        <end position="1107"/>
    </location>
</feature>
<feature type="region of interest" description="Disordered" evidence="6">
    <location>
        <begin position="501"/>
        <end position="545"/>
    </location>
</feature>
<dbReference type="FunFam" id="1.25.40.180:FF:000024">
    <property type="entry name" value="Eukaryotic translation initiation factor 4G"/>
    <property type="match status" value="1"/>
</dbReference>
<gene>
    <name evidence="8" type="ORF">GIB67_015339</name>
</gene>
<dbReference type="GO" id="GO:0003743">
    <property type="term" value="F:translation initiation factor activity"/>
    <property type="evidence" value="ECO:0007669"/>
    <property type="project" value="UniProtKB-KW"/>
</dbReference>
<feature type="compositionally biased region" description="Polar residues" evidence="6">
    <location>
        <begin position="372"/>
        <end position="386"/>
    </location>
</feature>
<evidence type="ECO:0000259" key="7">
    <source>
        <dbReference type="PROSITE" id="PS51366"/>
    </source>
</evidence>
<dbReference type="GO" id="GO:0016281">
    <property type="term" value="C:eukaryotic translation initiation factor 4F complex"/>
    <property type="evidence" value="ECO:0007669"/>
    <property type="project" value="TreeGrafter"/>
</dbReference>
<feature type="compositionally biased region" description="Polar residues" evidence="6">
    <location>
        <begin position="1616"/>
        <end position="1625"/>
    </location>
</feature>
<feature type="region of interest" description="Disordered" evidence="6">
    <location>
        <begin position="364"/>
        <end position="386"/>
    </location>
</feature>
<dbReference type="FunFam" id="1.25.40.180:FF:000034">
    <property type="entry name" value="Eukaryotic translation initiation factor 4G"/>
    <property type="match status" value="1"/>
</dbReference>
<feature type="region of interest" description="Disordered" evidence="6">
    <location>
        <begin position="465"/>
        <end position="487"/>
    </location>
</feature>
<comment type="caution">
    <text evidence="8">The sequence shown here is derived from an EMBL/GenBank/DDBJ whole genome shotgun (WGS) entry which is preliminary data.</text>
</comment>
<evidence type="ECO:0000313" key="9">
    <source>
        <dbReference type="Proteomes" id="UP000541444"/>
    </source>
</evidence>
<dbReference type="InterPro" id="IPR016024">
    <property type="entry name" value="ARM-type_fold"/>
</dbReference>
<reference evidence="8 9" key="1">
    <citation type="journal article" date="2020" name="IScience">
        <title>Genome Sequencing of the Endangered Kingdonia uniflora (Circaeasteraceae, Ranunculales) Reveals Potential Mechanisms of Evolutionary Specialization.</title>
        <authorList>
            <person name="Sun Y."/>
            <person name="Deng T."/>
            <person name="Zhang A."/>
            <person name="Moore M.J."/>
            <person name="Landis J.B."/>
            <person name="Lin N."/>
            <person name="Zhang H."/>
            <person name="Zhang X."/>
            <person name="Huang J."/>
            <person name="Zhang X."/>
            <person name="Sun H."/>
            <person name="Wang H."/>
        </authorList>
    </citation>
    <scope>NUCLEOTIDE SEQUENCE [LARGE SCALE GENOMIC DNA]</scope>
    <source>
        <strain evidence="8">TB1705</strain>
        <tissue evidence="8">Leaf</tissue>
    </source>
</reference>
<feature type="region of interest" description="Disordered" evidence="6">
    <location>
        <begin position="1"/>
        <end position="114"/>
    </location>
</feature>
<keyword evidence="9" id="KW-1185">Reference proteome</keyword>
<dbReference type="InterPro" id="IPR003890">
    <property type="entry name" value="MIF4G-like_typ-3"/>
</dbReference>
<feature type="region of interest" description="Disordered" evidence="6">
    <location>
        <begin position="561"/>
        <end position="641"/>
    </location>
</feature>
<evidence type="ECO:0000256" key="1">
    <source>
        <dbReference type="ARBA" id="ARBA00005775"/>
    </source>
</evidence>
<feature type="region of interest" description="Disordered" evidence="6">
    <location>
        <begin position="1400"/>
        <end position="1479"/>
    </location>
</feature>
<feature type="compositionally biased region" description="Low complexity" evidence="6">
    <location>
        <begin position="571"/>
        <end position="586"/>
    </location>
</feature>
<protein>
    <recommendedName>
        <fullName evidence="5">Eukaryotic translation initiation factor 4G</fullName>
    </recommendedName>
</protein>